<sequence>MHISKEKLDLEIISYHGWGFDSSFWKDWKSILPEGVLFKTADRGYFLDEKHPGFSGNSKHKALFLHSFGLHWCPEEQIEQATCIIIFNGFCDFHPQDEKERLESQKALKAMISDFEKDPREVLKKYWKKAFHPDKKKNIPKGKLDGELLLKDLKKLHTDSFDLQRIKNGKPIISLDGGSNKILSHNRGKKFTEITEGNAVYHFIKEAGHGLPVTHYEECWSFINAMIPIFQHDGNYRRKRHQPNSP</sequence>
<dbReference type="AlphaFoldDB" id="A0A9X2L5I3"/>
<protein>
    <submittedName>
        <fullName evidence="1">Uncharacterized protein</fullName>
    </submittedName>
</protein>
<accession>A0A9X2L5I3</accession>
<dbReference type="InterPro" id="IPR029058">
    <property type="entry name" value="AB_hydrolase_fold"/>
</dbReference>
<dbReference type="Proteomes" id="UP001139125">
    <property type="component" value="Unassembled WGS sequence"/>
</dbReference>
<organism evidence="1 2">
    <name type="scientific">Gracilimonas sediminicola</name>
    <dbReference type="NCBI Taxonomy" id="2952158"/>
    <lineage>
        <taxon>Bacteria</taxon>
        <taxon>Pseudomonadati</taxon>
        <taxon>Balneolota</taxon>
        <taxon>Balneolia</taxon>
        <taxon>Balneolales</taxon>
        <taxon>Balneolaceae</taxon>
        <taxon>Gracilimonas</taxon>
    </lineage>
</organism>
<proteinExistence type="predicted"/>
<keyword evidence="2" id="KW-1185">Reference proteome</keyword>
<evidence type="ECO:0000313" key="1">
    <source>
        <dbReference type="EMBL" id="MCP9292770.1"/>
    </source>
</evidence>
<dbReference type="SUPFAM" id="SSF53474">
    <property type="entry name" value="alpha/beta-Hydrolases"/>
    <property type="match status" value="1"/>
</dbReference>
<dbReference type="EMBL" id="JANDBC010000003">
    <property type="protein sequence ID" value="MCP9292770.1"/>
    <property type="molecule type" value="Genomic_DNA"/>
</dbReference>
<dbReference type="RefSeq" id="WP_255135669.1">
    <property type="nucleotide sequence ID" value="NZ_CP175953.1"/>
</dbReference>
<evidence type="ECO:0000313" key="2">
    <source>
        <dbReference type="Proteomes" id="UP001139125"/>
    </source>
</evidence>
<reference evidence="1" key="1">
    <citation type="submission" date="2022-06" db="EMBL/GenBank/DDBJ databases">
        <title>Gracilimonas sp. CAU 1638 isolated from sea sediment.</title>
        <authorList>
            <person name="Kim W."/>
        </authorList>
    </citation>
    <scope>NUCLEOTIDE SEQUENCE</scope>
    <source>
        <strain evidence="1">CAU 1638</strain>
    </source>
</reference>
<name>A0A9X2L5I3_9BACT</name>
<gene>
    <name evidence="1" type="ORF">NM125_14365</name>
</gene>
<comment type="caution">
    <text evidence="1">The sequence shown here is derived from an EMBL/GenBank/DDBJ whole genome shotgun (WGS) entry which is preliminary data.</text>
</comment>